<dbReference type="Proteomes" id="UP000644441">
    <property type="component" value="Unassembled WGS sequence"/>
</dbReference>
<proteinExistence type="predicted"/>
<reference evidence="1 2" key="1">
    <citation type="submission" date="2012-09" db="EMBL/GenBank/DDBJ databases">
        <title>Genome Sequence of alkane-degrading Bacterium Alcanivorax venustensis ISO4.</title>
        <authorList>
            <person name="Lai Q."/>
            <person name="Shao Z."/>
        </authorList>
    </citation>
    <scope>NUCLEOTIDE SEQUENCE [LARGE SCALE GENOMIC DNA]</scope>
    <source>
        <strain evidence="1 2">ISO4</strain>
    </source>
</reference>
<dbReference type="PANTHER" id="PTHR34322:SF2">
    <property type="entry name" value="TRANSPOSASE IS200-LIKE DOMAIN-CONTAINING PROTEIN"/>
    <property type="match status" value="1"/>
</dbReference>
<evidence type="ECO:0008006" key="3">
    <source>
        <dbReference type="Google" id="ProtNLM"/>
    </source>
</evidence>
<keyword evidence="2" id="KW-1185">Reference proteome</keyword>
<evidence type="ECO:0000313" key="1">
    <source>
        <dbReference type="EMBL" id="MBF5054220.1"/>
    </source>
</evidence>
<dbReference type="Gene3D" id="3.30.70.1290">
    <property type="entry name" value="Transposase IS200-like"/>
    <property type="match status" value="1"/>
</dbReference>
<comment type="caution">
    <text evidence="1">The sequence shown here is derived from an EMBL/GenBank/DDBJ whole genome shotgun (WGS) entry which is preliminary data.</text>
</comment>
<evidence type="ECO:0000313" key="2">
    <source>
        <dbReference type="Proteomes" id="UP000644441"/>
    </source>
</evidence>
<dbReference type="InterPro" id="IPR036515">
    <property type="entry name" value="Transposase_17_sf"/>
</dbReference>
<accession>A0ABS0ALN8</accession>
<protein>
    <recommendedName>
        <fullName evidence="3">Transposase</fullName>
    </recommendedName>
</protein>
<dbReference type="SUPFAM" id="SSF143422">
    <property type="entry name" value="Transposase IS200-like"/>
    <property type="match status" value="1"/>
</dbReference>
<name>A0ABS0ALN8_9GAMM</name>
<dbReference type="PANTHER" id="PTHR34322">
    <property type="entry name" value="TRANSPOSASE, Y1_TNP DOMAIN-CONTAINING"/>
    <property type="match status" value="1"/>
</dbReference>
<dbReference type="EMBL" id="ARXR01000034">
    <property type="protein sequence ID" value="MBF5054220.1"/>
    <property type="molecule type" value="Genomic_DNA"/>
</dbReference>
<organism evidence="1 2">
    <name type="scientific">Alloalcanivorax venustensis ISO4</name>
    <dbReference type="NCBI Taxonomy" id="1177184"/>
    <lineage>
        <taxon>Bacteria</taxon>
        <taxon>Pseudomonadati</taxon>
        <taxon>Pseudomonadota</taxon>
        <taxon>Gammaproteobacteria</taxon>
        <taxon>Oceanospirillales</taxon>
        <taxon>Alcanivoracaceae</taxon>
        <taxon>Alloalcanivorax</taxon>
    </lineage>
</organism>
<sequence>MLVDPGPNPDMLSELMKALAARTTRHRNRKDKRSGTLWESRYRSSVVQRGSWTLACLRYLEKRPVLLDLATAPSRFPWTSFGMRMGRDEPAWLDHPEEFLELADTDQERRQVYRLFMEQQIQDQEAGLILGAAMRNQLTGDKQFTDEVEKITGVRVSMRGRGRPPGKPRESE</sequence>
<gene>
    <name evidence="1" type="ORF">ISO4_02822</name>
</gene>